<sequence>FEFATGFIYYDYEENIFSSPLLPPLDSTYEIFGRVAWDSGMDVIPALAVYLDLDKAEGIYTALSFTYAPRAYMDIWYEWIVSLGYASSGYNSYYFGVDSSAFVDITATFSFTFPLLENISCTPFISYSSLMDGAIKNNMPDDSNFFGGASIKIEF</sequence>
<proteinExistence type="predicted"/>
<gene>
    <name evidence="1" type="ORF">S12H4_59099</name>
</gene>
<comment type="caution">
    <text evidence="1">The sequence shown here is derived from an EMBL/GenBank/DDBJ whole genome shotgun (WGS) entry which is preliminary data.</text>
</comment>
<organism evidence="1">
    <name type="scientific">marine sediment metagenome</name>
    <dbReference type="NCBI Taxonomy" id="412755"/>
    <lineage>
        <taxon>unclassified sequences</taxon>
        <taxon>metagenomes</taxon>
        <taxon>ecological metagenomes</taxon>
    </lineage>
</organism>
<feature type="non-terminal residue" evidence="1">
    <location>
        <position position="1"/>
    </location>
</feature>
<name>X1W2A0_9ZZZZ</name>
<evidence type="ECO:0000313" key="1">
    <source>
        <dbReference type="EMBL" id="GAJ23340.1"/>
    </source>
</evidence>
<reference evidence="1" key="1">
    <citation type="journal article" date="2014" name="Front. Microbiol.">
        <title>High frequency of phylogenetically diverse reductive dehalogenase-homologous genes in deep subseafloor sedimentary metagenomes.</title>
        <authorList>
            <person name="Kawai M."/>
            <person name="Futagami T."/>
            <person name="Toyoda A."/>
            <person name="Takaki Y."/>
            <person name="Nishi S."/>
            <person name="Hori S."/>
            <person name="Arai W."/>
            <person name="Tsubouchi T."/>
            <person name="Morono Y."/>
            <person name="Uchiyama I."/>
            <person name="Ito T."/>
            <person name="Fujiyama A."/>
            <person name="Inagaki F."/>
            <person name="Takami H."/>
        </authorList>
    </citation>
    <scope>NUCLEOTIDE SEQUENCE</scope>
    <source>
        <strain evidence="1">Expedition CK06-06</strain>
    </source>
</reference>
<dbReference type="EMBL" id="BARW01038528">
    <property type="protein sequence ID" value="GAJ23340.1"/>
    <property type="molecule type" value="Genomic_DNA"/>
</dbReference>
<accession>X1W2A0</accession>
<dbReference type="AlphaFoldDB" id="X1W2A0"/>
<evidence type="ECO:0008006" key="2">
    <source>
        <dbReference type="Google" id="ProtNLM"/>
    </source>
</evidence>
<protein>
    <recommendedName>
        <fullName evidence="2">Alginate export domain-containing protein</fullName>
    </recommendedName>
</protein>